<dbReference type="Gene3D" id="1.10.8.270">
    <property type="entry name" value="putative rabgap domain of human tbc1 domain family member 14 like domains"/>
    <property type="match status" value="1"/>
</dbReference>
<feature type="region of interest" description="Disordered" evidence="4">
    <location>
        <begin position="354"/>
        <end position="406"/>
    </location>
</feature>
<name>A0A7J6UGQ2_PEROL</name>
<feature type="compositionally biased region" description="Low complexity" evidence="4">
    <location>
        <begin position="533"/>
        <end position="545"/>
    </location>
</feature>
<dbReference type="Gene3D" id="1.10.472.80">
    <property type="entry name" value="Ypt/Rab-GAP domain of gyp1p, domain 3"/>
    <property type="match status" value="1"/>
</dbReference>
<dbReference type="SUPFAM" id="SSF47923">
    <property type="entry name" value="Ypt/Rab-GAP domain of gyp1p"/>
    <property type="match status" value="2"/>
</dbReference>
<dbReference type="Gene3D" id="3.40.50.11260">
    <property type="match status" value="1"/>
</dbReference>
<protein>
    <submittedName>
        <fullName evidence="6">Ecotropic viral integration site</fullName>
    </submittedName>
</protein>
<sequence>VLVADKFDELLPRYLNFITGVVDSDDLPLNVSREQLQQNKILKVISKKLVRKVLEMIKKLALEDEKLKAEQAKVSDEEEEEDKSSKDKETDWDKFYSAFGDNLKLGCYEDDANRSKIAKLLRFKTTKSGDKVISLDKYIENMDENQDSIYYMSGETIDKGIEVLLLDNQLDEPCMQRLTDYDGKKLVSIQKADVKLDETEDEKKRFSKLQKMYKPLTKWYKDILAKASKEDPEANYNYGVAAVTISKRLVDAPCVVVSDQFGYTAQQEKIMRAQAFQDKTQLQMMTGRRTLELNPDHPVIKDLLEKVKEDKAEKKAEDTAVVLFQAAMLDSGYEIVDPHALVKKVYSLMSESLGVDPSTPVEEVEVPEDEEEVEEPSEEESDIDNATTITEEPEEDFTTEEETSVESDDELAYHIQLCFSIRGCSVDVTQWATLGVCVDNIDSICLRQDCTFLVDWMRGHHRKRWPVAVDGRGHRYRIPTGKGANDGVVGVWAEGKSSVTSPTLSGTTQENPYSSSSSSKHCSLPEPPETVTDHTSTSSSSVSRTPCASGSVVDTRTSPGPLSSVADRALTLAIPRGYLSIKDVVKCSELVCSRWRSLGQRKWLKLAVCHCSVEDGEERRWFWMDYCGRVRDLPLLREFDGDIRKCYDYYVHTGVDEYSELEHEIARDVRRTLPTHELFVRDQGGIHEKLKNVLIAVANANPTVGYCQGMNFIAAVLLLHLDLDPANAFIMMQCLLDNYHYRYLFSPGVPLLPLRMRQFSCVARKNLPALWHHLNSHSFTMDVFAQQWVMTLFGYYVDADFLKYVYDLFFLCGWKAVFKTGMAILAALEPKILKMNMEEISHYMQNSKHGTDFMRAHDDTGRRLAQERAMLKILNGCKVTNRDLIEYAGEFQTARLLEAIKNIPASLLESSDAEPVEQQYDDLSSSSRSLRERLSDGINTIQGAIMRRSGTNGETGSHLSVGEGNEKQAGDDEARVDSPIALGVIGFSVEPPGDLVIDTNALITKNKPLWREGRPSRDSPGTSSLRVPLRQVCELKHAIKARNDQLGQDMAALTTRLSNFETQKLLPAEKHRDDLATFRDRALARYRMLQQRKLVLSAKLQERARESVTPESPPPVISAADLSPFSRTIPVANLTQRRDSADFISRRESLDDMALLGVPPSPTSLRYRDSSTVDDVKEGEPLQRTLERVIQVERECHTAKEALSQRSQEYASALNECRELEEVKKRYVQQTTQFMSDMEVTIQELVGGLVDDRRVSLSAAAVLSQAALKPVLSCVVQTIVSIFLT</sequence>
<dbReference type="PROSITE" id="PS50086">
    <property type="entry name" value="TBC_RABGAP"/>
    <property type="match status" value="1"/>
</dbReference>
<dbReference type="Pfam" id="PF00566">
    <property type="entry name" value="RabGAP-TBC"/>
    <property type="match status" value="1"/>
</dbReference>
<dbReference type="Proteomes" id="UP000574390">
    <property type="component" value="Unassembled WGS sequence"/>
</dbReference>
<keyword evidence="3" id="KW-0175">Coiled coil</keyword>
<reference evidence="6 7" key="1">
    <citation type="submission" date="2020-04" db="EMBL/GenBank/DDBJ databases">
        <title>Perkinsus olseni comparative genomics.</title>
        <authorList>
            <person name="Bogema D.R."/>
        </authorList>
    </citation>
    <scope>NUCLEOTIDE SEQUENCE [LARGE SCALE GENOMIC DNA]</scope>
    <source>
        <strain evidence="6">ATCC PRA-205</strain>
    </source>
</reference>
<dbReference type="Gene3D" id="1.20.120.790">
    <property type="entry name" value="Heat shock protein 90, C-terminal domain"/>
    <property type="match status" value="1"/>
</dbReference>
<feature type="non-terminal residue" evidence="6">
    <location>
        <position position="1"/>
    </location>
</feature>
<evidence type="ECO:0000259" key="5">
    <source>
        <dbReference type="PROSITE" id="PS50086"/>
    </source>
</evidence>
<dbReference type="GO" id="GO:0005524">
    <property type="term" value="F:ATP binding"/>
    <property type="evidence" value="ECO:0007669"/>
    <property type="project" value="InterPro"/>
</dbReference>
<feature type="domain" description="Rab-GAP TBC" evidence="5">
    <location>
        <begin position="613"/>
        <end position="813"/>
    </location>
</feature>
<accession>A0A7J6UGQ2</accession>
<evidence type="ECO:0000313" key="6">
    <source>
        <dbReference type="EMBL" id="KAF4756424.1"/>
    </source>
</evidence>
<keyword evidence="2" id="KW-0143">Chaperone</keyword>
<dbReference type="EMBL" id="JABANM010000169">
    <property type="protein sequence ID" value="KAF4756424.1"/>
    <property type="molecule type" value="Genomic_DNA"/>
</dbReference>
<feature type="compositionally biased region" description="Polar residues" evidence="4">
    <location>
        <begin position="498"/>
        <end position="513"/>
    </location>
</feature>
<feature type="region of interest" description="Disordered" evidence="4">
    <location>
        <begin position="498"/>
        <end position="560"/>
    </location>
</feature>
<dbReference type="Gene3D" id="3.30.230.80">
    <property type="match status" value="1"/>
</dbReference>
<dbReference type="InterPro" id="IPR000195">
    <property type="entry name" value="Rab-GAP-TBC_dom"/>
</dbReference>
<feature type="region of interest" description="Disordered" evidence="4">
    <location>
        <begin position="947"/>
        <end position="971"/>
    </location>
</feature>
<dbReference type="GO" id="GO:0140662">
    <property type="term" value="F:ATP-dependent protein folding chaperone"/>
    <property type="evidence" value="ECO:0007669"/>
    <property type="project" value="InterPro"/>
</dbReference>
<organism evidence="6 7">
    <name type="scientific">Perkinsus olseni</name>
    <name type="common">Perkinsus atlanticus</name>
    <dbReference type="NCBI Taxonomy" id="32597"/>
    <lineage>
        <taxon>Eukaryota</taxon>
        <taxon>Sar</taxon>
        <taxon>Alveolata</taxon>
        <taxon>Perkinsozoa</taxon>
        <taxon>Perkinsea</taxon>
        <taxon>Perkinsida</taxon>
        <taxon>Perkinsidae</taxon>
        <taxon>Perkinsus</taxon>
    </lineage>
</organism>
<dbReference type="SUPFAM" id="SSF110942">
    <property type="entry name" value="HSP90 C-terminal domain"/>
    <property type="match status" value="1"/>
</dbReference>
<dbReference type="InterPro" id="IPR035969">
    <property type="entry name" value="Rab-GAP_TBC_sf"/>
</dbReference>
<comment type="similarity">
    <text evidence="1">Belongs to the heat shock protein 90 family.</text>
</comment>
<gene>
    <name evidence="6" type="primary">TBC1D1_1</name>
    <name evidence="6" type="ORF">FOZ62_008950</name>
</gene>
<dbReference type="InterPro" id="IPR020568">
    <property type="entry name" value="Ribosomal_Su5_D2-typ_SF"/>
</dbReference>
<feature type="compositionally biased region" description="Acidic residues" evidence="4">
    <location>
        <begin position="391"/>
        <end position="406"/>
    </location>
</feature>
<feature type="compositionally biased region" description="Acidic residues" evidence="4">
    <location>
        <begin position="362"/>
        <end position="383"/>
    </location>
</feature>
<feature type="compositionally biased region" description="Polar residues" evidence="4">
    <location>
        <begin position="546"/>
        <end position="560"/>
    </location>
</feature>
<dbReference type="SMART" id="SM00164">
    <property type="entry name" value="TBC"/>
    <property type="match status" value="1"/>
</dbReference>
<evidence type="ECO:0000313" key="7">
    <source>
        <dbReference type="Proteomes" id="UP000574390"/>
    </source>
</evidence>
<comment type="caution">
    <text evidence="6">The sequence shown here is derived from an EMBL/GenBank/DDBJ whole genome shotgun (WGS) entry which is preliminary data.</text>
</comment>
<dbReference type="FunFam" id="1.10.8.270:FF:000016">
    <property type="entry name" value="TBC1 domain family member 2A"/>
    <property type="match status" value="1"/>
</dbReference>
<evidence type="ECO:0000256" key="1">
    <source>
        <dbReference type="ARBA" id="ARBA00008239"/>
    </source>
</evidence>
<dbReference type="PANTHER" id="PTHR11528">
    <property type="entry name" value="HEAT SHOCK PROTEIN 90 FAMILY MEMBER"/>
    <property type="match status" value="1"/>
</dbReference>
<dbReference type="SUPFAM" id="SSF54211">
    <property type="entry name" value="Ribosomal protein S5 domain 2-like"/>
    <property type="match status" value="1"/>
</dbReference>
<dbReference type="GO" id="GO:0016887">
    <property type="term" value="F:ATP hydrolysis activity"/>
    <property type="evidence" value="ECO:0007669"/>
    <property type="project" value="InterPro"/>
</dbReference>
<feature type="compositionally biased region" description="Polar residues" evidence="4">
    <location>
        <begin position="949"/>
        <end position="958"/>
    </location>
</feature>
<feature type="coiled-coil region" evidence="3">
    <location>
        <begin position="1182"/>
        <end position="1230"/>
    </location>
</feature>
<evidence type="ECO:0000256" key="2">
    <source>
        <dbReference type="ARBA" id="ARBA00023186"/>
    </source>
</evidence>
<dbReference type="InterPro" id="IPR037196">
    <property type="entry name" value="HSP90_C"/>
</dbReference>
<evidence type="ECO:0000256" key="4">
    <source>
        <dbReference type="SAM" id="MobiDB-lite"/>
    </source>
</evidence>
<dbReference type="InterPro" id="IPR001404">
    <property type="entry name" value="Hsp90_fam"/>
</dbReference>
<evidence type="ECO:0000256" key="3">
    <source>
        <dbReference type="SAM" id="Coils"/>
    </source>
</evidence>
<dbReference type="Pfam" id="PF00183">
    <property type="entry name" value="HSP90"/>
    <property type="match status" value="1"/>
</dbReference>
<dbReference type="GO" id="GO:0051082">
    <property type="term" value="F:unfolded protein binding"/>
    <property type="evidence" value="ECO:0007669"/>
    <property type="project" value="InterPro"/>
</dbReference>
<proteinExistence type="inferred from homology"/>